<dbReference type="GO" id="GO:0070098">
    <property type="term" value="P:chemokine-mediated signaling pathway"/>
    <property type="evidence" value="ECO:0007669"/>
    <property type="project" value="TreeGrafter"/>
</dbReference>
<keyword evidence="3 4" id="KW-0732">Signal</keyword>
<keyword evidence="1" id="KW-0145">Chemotaxis</keyword>
<evidence type="ECO:0000313" key="6">
    <source>
        <dbReference type="Ensembl" id="ENSSFAP00005022901.1"/>
    </source>
</evidence>
<reference evidence="6" key="1">
    <citation type="submission" date="2019-06" db="EMBL/GenBank/DDBJ databases">
        <authorList>
            <consortium name="Wellcome Sanger Institute Data Sharing"/>
        </authorList>
    </citation>
    <scope>NUCLEOTIDE SEQUENCE [LARGE SCALE GENOMIC DNA]</scope>
</reference>
<dbReference type="CDD" id="cd00272">
    <property type="entry name" value="Chemokine_CC"/>
    <property type="match status" value="1"/>
</dbReference>
<dbReference type="GO" id="GO:0048020">
    <property type="term" value="F:CCR chemokine receptor binding"/>
    <property type="evidence" value="ECO:0007669"/>
    <property type="project" value="TreeGrafter"/>
</dbReference>
<reference evidence="6" key="3">
    <citation type="submission" date="2025-09" db="UniProtKB">
        <authorList>
            <consortium name="Ensembl"/>
        </authorList>
    </citation>
    <scope>IDENTIFICATION</scope>
</reference>
<dbReference type="GO" id="GO:0005615">
    <property type="term" value="C:extracellular space"/>
    <property type="evidence" value="ECO:0007669"/>
    <property type="project" value="UniProtKB-KW"/>
</dbReference>
<dbReference type="SMART" id="SM00199">
    <property type="entry name" value="SCY"/>
    <property type="match status" value="1"/>
</dbReference>
<evidence type="ECO:0000313" key="7">
    <source>
        <dbReference type="Proteomes" id="UP000472267"/>
    </source>
</evidence>
<dbReference type="GO" id="GO:0061844">
    <property type="term" value="P:antimicrobial humoral immune response mediated by antimicrobial peptide"/>
    <property type="evidence" value="ECO:0007669"/>
    <property type="project" value="TreeGrafter"/>
</dbReference>
<dbReference type="GO" id="GO:0048245">
    <property type="term" value="P:eosinophil chemotaxis"/>
    <property type="evidence" value="ECO:0007669"/>
    <property type="project" value="TreeGrafter"/>
</dbReference>
<keyword evidence="7" id="KW-1185">Reference proteome</keyword>
<dbReference type="Pfam" id="PF00048">
    <property type="entry name" value="IL8"/>
    <property type="match status" value="1"/>
</dbReference>
<accession>A0A672GW49</accession>
<dbReference type="Gene3D" id="2.40.50.40">
    <property type="match status" value="1"/>
</dbReference>
<feature type="signal peptide" evidence="4">
    <location>
        <begin position="1"/>
        <end position="19"/>
    </location>
</feature>
<proteinExistence type="predicted"/>
<dbReference type="PANTHER" id="PTHR12015">
    <property type="entry name" value="SMALL INDUCIBLE CYTOKINE A"/>
    <property type="match status" value="1"/>
</dbReference>
<evidence type="ECO:0000256" key="2">
    <source>
        <dbReference type="ARBA" id="ARBA00022514"/>
    </source>
</evidence>
<evidence type="ECO:0000256" key="3">
    <source>
        <dbReference type="ARBA" id="ARBA00022729"/>
    </source>
</evidence>
<dbReference type="GO" id="GO:0030335">
    <property type="term" value="P:positive regulation of cell migration"/>
    <property type="evidence" value="ECO:0007669"/>
    <property type="project" value="TreeGrafter"/>
</dbReference>
<dbReference type="InterPro" id="IPR001811">
    <property type="entry name" value="Chemokine_IL8-like_dom"/>
</dbReference>
<name>A0A672GW49_SALFA</name>
<dbReference type="Ensembl" id="ENSSFAT00005023844.1">
    <property type="protein sequence ID" value="ENSSFAP00005022901.1"/>
    <property type="gene ID" value="ENSSFAG00005011859.1"/>
</dbReference>
<dbReference type="InParanoid" id="A0A672GW49"/>
<feature type="chain" id="PRO_5025374188" description="Chemokine interleukin-8-like domain-containing protein" evidence="4">
    <location>
        <begin position="20"/>
        <end position="96"/>
    </location>
</feature>
<evidence type="ECO:0000259" key="5">
    <source>
        <dbReference type="SMART" id="SM00199"/>
    </source>
</evidence>
<dbReference type="InterPro" id="IPR039809">
    <property type="entry name" value="Chemokine_b/g/d"/>
</dbReference>
<protein>
    <recommendedName>
        <fullName evidence="5">Chemokine interleukin-8-like domain-containing protein</fullName>
    </recommendedName>
</protein>
<organism evidence="6 7">
    <name type="scientific">Salarias fasciatus</name>
    <name type="common">Jewelled blenny</name>
    <name type="synonym">Blennius fasciatus</name>
    <dbReference type="NCBI Taxonomy" id="181472"/>
    <lineage>
        <taxon>Eukaryota</taxon>
        <taxon>Metazoa</taxon>
        <taxon>Chordata</taxon>
        <taxon>Craniata</taxon>
        <taxon>Vertebrata</taxon>
        <taxon>Euteleostomi</taxon>
        <taxon>Actinopterygii</taxon>
        <taxon>Neopterygii</taxon>
        <taxon>Teleostei</taxon>
        <taxon>Neoteleostei</taxon>
        <taxon>Acanthomorphata</taxon>
        <taxon>Ovalentaria</taxon>
        <taxon>Blenniimorphae</taxon>
        <taxon>Blenniiformes</taxon>
        <taxon>Blennioidei</taxon>
        <taxon>Blenniidae</taxon>
        <taxon>Salariinae</taxon>
        <taxon>Salarias</taxon>
    </lineage>
</organism>
<dbReference type="GO" id="GO:0008009">
    <property type="term" value="F:chemokine activity"/>
    <property type="evidence" value="ECO:0007669"/>
    <property type="project" value="InterPro"/>
</dbReference>
<reference evidence="6" key="2">
    <citation type="submission" date="2025-08" db="UniProtKB">
        <authorList>
            <consortium name="Ensembl"/>
        </authorList>
    </citation>
    <scope>IDENTIFICATION</scope>
</reference>
<evidence type="ECO:0000256" key="1">
    <source>
        <dbReference type="ARBA" id="ARBA00022500"/>
    </source>
</evidence>
<evidence type="ECO:0000256" key="4">
    <source>
        <dbReference type="SAM" id="SignalP"/>
    </source>
</evidence>
<dbReference type="Proteomes" id="UP000472267">
    <property type="component" value="Chromosome 3"/>
</dbReference>
<dbReference type="SUPFAM" id="SSF54117">
    <property type="entry name" value="Interleukin 8-like chemokines"/>
    <property type="match status" value="1"/>
</dbReference>
<dbReference type="OMA" id="HIVAYYR"/>
<dbReference type="AlphaFoldDB" id="A0A672GW49"/>
<dbReference type="PANTHER" id="PTHR12015:SF103">
    <property type="entry name" value="C-C MOTIF CHEMOKINE 4-RELATED"/>
    <property type="match status" value="1"/>
</dbReference>
<dbReference type="InterPro" id="IPR036048">
    <property type="entry name" value="Interleukin_8-like_sf"/>
</dbReference>
<feature type="domain" description="Chemokine interleukin-8-like" evidence="5">
    <location>
        <begin position="31"/>
        <end position="89"/>
    </location>
</feature>
<sequence>MRWAVRVGVVLLLLALSTARPLPGETNSDVPNFCCFTLISEPIPEEHIVAYYRTDSRCRRYADVFVTVRSVNVCVDPNQPWAIGIKNNLDKKKSPP</sequence>
<dbReference type="GO" id="GO:0006954">
    <property type="term" value="P:inflammatory response"/>
    <property type="evidence" value="ECO:0007669"/>
    <property type="project" value="TreeGrafter"/>
</dbReference>
<keyword evidence="2" id="KW-0202">Cytokine</keyword>